<evidence type="ECO:0008006" key="3">
    <source>
        <dbReference type="Google" id="ProtNLM"/>
    </source>
</evidence>
<gene>
    <name evidence="1" type="ORF">DMY87_18180</name>
</gene>
<evidence type="ECO:0000313" key="1">
    <source>
        <dbReference type="EMBL" id="PYB71286.1"/>
    </source>
</evidence>
<dbReference type="Proteomes" id="UP000247536">
    <property type="component" value="Unassembled WGS sequence"/>
</dbReference>
<evidence type="ECO:0000313" key="2">
    <source>
        <dbReference type="Proteomes" id="UP000247536"/>
    </source>
</evidence>
<reference evidence="1 2" key="1">
    <citation type="submission" date="2018-06" db="EMBL/GenBank/DDBJ databases">
        <title>Rhizobium wuzhouense sp. nov., isolated from roots of Oryza officinalis.</title>
        <authorList>
            <person name="Yuan T."/>
        </authorList>
    </citation>
    <scope>NUCLEOTIDE SEQUENCE [LARGE SCALE GENOMIC DNA]</scope>
    <source>
        <strain evidence="1 2">W44</strain>
    </source>
</reference>
<organism evidence="1 2">
    <name type="scientific">Rhizobium wuzhouense</name>
    <dbReference type="NCBI Taxonomy" id="1986026"/>
    <lineage>
        <taxon>Bacteria</taxon>
        <taxon>Pseudomonadati</taxon>
        <taxon>Pseudomonadota</taxon>
        <taxon>Alphaproteobacteria</taxon>
        <taxon>Hyphomicrobiales</taxon>
        <taxon>Rhizobiaceae</taxon>
        <taxon>Rhizobium/Agrobacterium group</taxon>
        <taxon>Rhizobium</taxon>
    </lineage>
</organism>
<protein>
    <recommendedName>
        <fullName evidence="3">MarR family transcriptional regulator</fullName>
    </recommendedName>
</protein>
<accession>A0ABX5NPJ6</accession>
<proteinExistence type="predicted"/>
<keyword evidence="2" id="KW-1185">Reference proteome</keyword>
<sequence>MTDASAGTAPLFVSKVFHWQILLAKQARMERVLRLFHVEHLSTFCIAEKLDVSEAVVCALLDEADRGR</sequence>
<name>A0ABX5NPJ6_9HYPH</name>
<comment type="caution">
    <text evidence="1">The sequence shown here is derived from an EMBL/GenBank/DDBJ whole genome shotgun (WGS) entry which is preliminary data.</text>
</comment>
<dbReference type="RefSeq" id="WP_110793076.1">
    <property type="nucleotide sequence ID" value="NZ_QJRY01000007.1"/>
</dbReference>
<dbReference type="EMBL" id="QJRY01000007">
    <property type="protein sequence ID" value="PYB71286.1"/>
    <property type="molecule type" value="Genomic_DNA"/>
</dbReference>